<accession>A0A0C3E3F7</accession>
<feature type="domain" description="DUF3533" evidence="2">
    <location>
        <begin position="31"/>
        <end position="392"/>
    </location>
</feature>
<sequence length="434" mass="48375">LYPRACETRPPLSHPSIRGDRSKFFGAIALNLVLLQLLFLVLFCYLFGSLFQQSSRTHSLKVLWVDYDGGVVGDAVRDAYNSLQSDSFPTLIERPISEFPSESDLKAAVCSTTYWAALYTSPRSSESLGLAISGSSASQYNQSDILTYIWNEARYPTALDSSISGNIQTLSNVARVAYIAQNGTSAFSTIPPGNSVAISAFANPWTLSSVNIQPTTQGTRAVYNTIVVVLILIQDFFYLGTVNGLYAQFRIFTRINSVRIIIVRNIISGTFTMIGGLLISATIWAFKSDWNVSGNQFALNWLALWLFGHVNFLTLDLFTIWIPAPYVPMALITWVVMNVTSIILPFDLSSPFYRWAYALPAHATYEVLTDIWSRGCNPHLDFALPILFAYELSGLLWTSLGVYKRSHFAVIAEEAGQEAMRLRVETALKLERER</sequence>
<dbReference type="STRING" id="913774.A0A0C3E3F7"/>
<feature type="transmembrane region" description="Helical" evidence="1">
    <location>
        <begin position="24"/>
        <end position="48"/>
    </location>
</feature>
<dbReference type="OrthoDB" id="2140105at2759"/>
<feature type="non-terminal residue" evidence="3">
    <location>
        <position position="434"/>
    </location>
</feature>
<evidence type="ECO:0000259" key="2">
    <source>
        <dbReference type="Pfam" id="PF12051"/>
    </source>
</evidence>
<proteinExistence type="predicted"/>
<dbReference type="EMBL" id="KN832870">
    <property type="protein sequence ID" value="KIN08893.1"/>
    <property type="molecule type" value="Genomic_DNA"/>
</dbReference>
<dbReference type="HOGENOM" id="CLU_035734_0_0_1"/>
<dbReference type="InterPro" id="IPR053001">
    <property type="entry name" value="MNNG_permease-like"/>
</dbReference>
<dbReference type="InParanoid" id="A0A0C3E3F7"/>
<dbReference type="PANTHER" id="PTHR34814">
    <property type="entry name" value="NITROSOGUANIDINE RESISTANCE PROTEIN SNG1"/>
    <property type="match status" value="1"/>
</dbReference>
<dbReference type="PANTHER" id="PTHR34814:SF2">
    <property type="entry name" value="DUF3533 DOMAIN-CONTAINING PROTEIN"/>
    <property type="match status" value="1"/>
</dbReference>
<dbReference type="FunCoup" id="A0A0C3E3F7">
    <property type="interactions" value="17"/>
</dbReference>
<keyword evidence="4" id="KW-1185">Reference proteome</keyword>
<reference evidence="4" key="2">
    <citation type="submission" date="2015-01" db="EMBL/GenBank/DDBJ databases">
        <title>Evolutionary Origins and Diversification of the Mycorrhizal Mutualists.</title>
        <authorList>
            <consortium name="DOE Joint Genome Institute"/>
            <consortium name="Mycorrhizal Genomics Consortium"/>
            <person name="Kohler A."/>
            <person name="Kuo A."/>
            <person name="Nagy L.G."/>
            <person name="Floudas D."/>
            <person name="Copeland A."/>
            <person name="Barry K.W."/>
            <person name="Cichocki N."/>
            <person name="Veneault-Fourrey C."/>
            <person name="LaButti K."/>
            <person name="Lindquist E.A."/>
            <person name="Lipzen A."/>
            <person name="Lundell T."/>
            <person name="Morin E."/>
            <person name="Murat C."/>
            <person name="Riley R."/>
            <person name="Ohm R."/>
            <person name="Sun H."/>
            <person name="Tunlid A."/>
            <person name="Henrissat B."/>
            <person name="Grigoriev I.V."/>
            <person name="Hibbett D.S."/>
            <person name="Martin F."/>
        </authorList>
    </citation>
    <scope>NUCLEOTIDE SEQUENCE [LARGE SCALE GENOMIC DNA]</scope>
    <source>
        <strain evidence="4">Zn</strain>
    </source>
</reference>
<dbReference type="AlphaFoldDB" id="A0A0C3E3F7"/>
<organism evidence="3 4">
    <name type="scientific">Oidiodendron maius (strain Zn)</name>
    <dbReference type="NCBI Taxonomy" id="913774"/>
    <lineage>
        <taxon>Eukaryota</taxon>
        <taxon>Fungi</taxon>
        <taxon>Dikarya</taxon>
        <taxon>Ascomycota</taxon>
        <taxon>Pezizomycotina</taxon>
        <taxon>Leotiomycetes</taxon>
        <taxon>Leotiomycetes incertae sedis</taxon>
        <taxon>Myxotrichaceae</taxon>
        <taxon>Oidiodendron</taxon>
    </lineage>
</organism>
<name>A0A0C3E3F7_OIDMZ</name>
<keyword evidence="1" id="KW-1133">Transmembrane helix</keyword>
<dbReference type="Pfam" id="PF12051">
    <property type="entry name" value="DUF3533"/>
    <property type="match status" value="1"/>
</dbReference>
<dbReference type="Proteomes" id="UP000054321">
    <property type="component" value="Unassembled WGS sequence"/>
</dbReference>
<feature type="non-terminal residue" evidence="3">
    <location>
        <position position="1"/>
    </location>
</feature>
<feature type="transmembrane region" description="Helical" evidence="1">
    <location>
        <begin position="326"/>
        <end position="346"/>
    </location>
</feature>
<dbReference type="InterPro" id="IPR022703">
    <property type="entry name" value="DUF3533"/>
</dbReference>
<feature type="transmembrane region" description="Helical" evidence="1">
    <location>
        <begin position="221"/>
        <end position="240"/>
    </location>
</feature>
<evidence type="ECO:0000256" key="1">
    <source>
        <dbReference type="SAM" id="Phobius"/>
    </source>
</evidence>
<dbReference type="GO" id="GO:0016020">
    <property type="term" value="C:membrane"/>
    <property type="evidence" value="ECO:0007669"/>
    <property type="project" value="TreeGrafter"/>
</dbReference>
<feature type="transmembrane region" description="Helical" evidence="1">
    <location>
        <begin position="382"/>
        <end position="403"/>
    </location>
</feature>
<keyword evidence="1" id="KW-0472">Membrane</keyword>
<keyword evidence="1" id="KW-0812">Transmembrane</keyword>
<feature type="transmembrane region" description="Helical" evidence="1">
    <location>
        <begin position="261"/>
        <end position="286"/>
    </location>
</feature>
<protein>
    <recommendedName>
        <fullName evidence="2">DUF3533 domain-containing protein</fullName>
    </recommendedName>
</protein>
<feature type="transmembrane region" description="Helical" evidence="1">
    <location>
        <begin position="298"/>
        <end position="319"/>
    </location>
</feature>
<evidence type="ECO:0000313" key="4">
    <source>
        <dbReference type="Proteomes" id="UP000054321"/>
    </source>
</evidence>
<gene>
    <name evidence="3" type="ORF">OIDMADRAFT_68250</name>
</gene>
<reference evidence="3 4" key="1">
    <citation type="submission" date="2014-04" db="EMBL/GenBank/DDBJ databases">
        <authorList>
            <consortium name="DOE Joint Genome Institute"/>
            <person name="Kuo A."/>
            <person name="Martino E."/>
            <person name="Perotto S."/>
            <person name="Kohler A."/>
            <person name="Nagy L.G."/>
            <person name="Floudas D."/>
            <person name="Copeland A."/>
            <person name="Barry K.W."/>
            <person name="Cichocki N."/>
            <person name="Veneault-Fourrey C."/>
            <person name="LaButti K."/>
            <person name="Lindquist E.A."/>
            <person name="Lipzen A."/>
            <person name="Lundell T."/>
            <person name="Morin E."/>
            <person name="Murat C."/>
            <person name="Sun H."/>
            <person name="Tunlid A."/>
            <person name="Henrissat B."/>
            <person name="Grigoriev I.V."/>
            <person name="Hibbett D.S."/>
            <person name="Martin F."/>
            <person name="Nordberg H.P."/>
            <person name="Cantor M.N."/>
            <person name="Hua S.X."/>
        </authorList>
    </citation>
    <scope>NUCLEOTIDE SEQUENCE [LARGE SCALE GENOMIC DNA]</scope>
    <source>
        <strain evidence="3 4">Zn</strain>
    </source>
</reference>
<evidence type="ECO:0000313" key="3">
    <source>
        <dbReference type="EMBL" id="KIN08893.1"/>
    </source>
</evidence>